<dbReference type="AlphaFoldDB" id="A0A0L0G6R9"/>
<evidence type="ECO:0000256" key="7">
    <source>
        <dbReference type="ARBA" id="ARBA00023128"/>
    </source>
</evidence>
<dbReference type="Gene3D" id="1.10.287.110">
    <property type="entry name" value="DnaJ domain"/>
    <property type="match status" value="1"/>
</dbReference>
<keyword evidence="5" id="KW-0653">Protein transport</keyword>
<evidence type="ECO:0000256" key="8">
    <source>
        <dbReference type="ARBA" id="ARBA00023136"/>
    </source>
</evidence>
<dbReference type="InterPro" id="IPR005341">
    <property type="entry name" value="Tim16"/>
</dbReference>
<keyword evidence="6" id="KW-0811">Translocation</keyword>
<organism evidence="10 11">
    <name type="scientific">Sphaeroforma arctica JP610</name>
    <dbReference type="NCBI Taxonomy" id="667725"/>
    <lineage>
        <taxon>Eukaryota</taxon>
        <taxon>Ichthyosporea</taxon>
        <taxon>Ichthyophonida</taxon>
        <taxon>Sphaeroforma</taxon>
    </lineage>
</organism>
<accession>A0A0L0G6R9</accession>
<dbReference type="OrthoDB" id="10262892at2759"/>
<dbReference type="PANTHER" id="PTHR12388:SF0">
    <property type="entry name" value="MITOCHONDRIAL IMPORT INNER MEMBRANE TRANSLOCASE SUBUNIT TIM16"/>
    <property type="match status" value="1"/>
</dbReference>
<evidence type="ECO:0000256" key="2">
    <source>
        <dbReference type="ARBA" id="ARBA00008817"/>
    </source>
</evidence>
<feature type="region of interest" description="Disordered" evidence="9">
    <location>
        <begin position="135"/>
        <end position="164"/>
    </location>
</feature>
<dbReference type="GeneID" id="25903593"/>
<evidence type="ECO:0000256" key="6">
    <source>
        <dbReference type="ARBA" id="ARBA00023010"/>
    </source>
</evidence>
<keyword evidence="4" id="KW-0999">Mitochondrion inner membrane</keyword>
<comment type="similarity">
    <text evidence="2">Belongs to the TIM16/PAM16 family.</text>
</comment>
<evidence type="ECO:0000313" key="10">
    <source>
        <dbReference type="EMBL" id="KNC84715.1"/>
    </source>
</evidence>
<dbReference type="GO" id="GO:0030150">
    <property type="term" value="P:protein import into mitochondrial matrix"/>
    <property type="evidence" value="ECO:0007669"/>
    <property type="project" value="InterPro"/>
</dbReference>
<protein>
    <recommendedName>
        <fullName evidence="12">Mitochondrial import inner membrane translocase subunit TIM16</fullName>
    </recommendedName>
</protein>
<comment type="subcellular location">
    <subcellularLocation>
        <location evidence="1">Mitochondrion inner membrane</location>
        <topology evidence="1">Peripheral membrane protein</topology>
    </subcellularLocation>
</comment>
<dbReference type="RefSeq" id="XP_014158617.1">
    <property type="nucleotide sequence ID" value="XM_014303142.1"/>
</dbReference>
<feature type="compositionally biased region" description="Basic and acidic residues" evidence="9">
    <location>
        <begin position="145"/>
        <end position="164"/>
    </location>
</feature>
<dbReference type="Proteomes" id="UP000054560">
    <property type="component" value="Unassembled WGS sequence"/>
</dbReference>
<dbReference type="GO" id="GO:0005744">
    <property type="term" value="C:TIM23 mitochondrial import inner membrane translocase complex"/>
    <property type="evidence" value="ECO:0007669"/>
    <property type="project" value="InterPro"/>
</dbReference>
<gene>
    <name evidence="10" type="ORF">SARC_03089</name>
</gene>
<proteinExistence type="inferred from homology"/>
<feature type="compositionally biased region" description="Low complexity" evidence="9">
    <location>
        <begin position="40"/>
        <end position="62"/>
    </location>
</feature>
<evidence type="ECO:0000256" key="5">
    <source>
        <dbReference type="ARBA" id="ARBA00022927"/>
    </source>
</evidence>
<evidence type="ECO:0000256" key="4">
    <source>
        <dbReference type="ARBA" id="ARBA00022792"/>
    </source>
</evidence>
<dbReference type="eggNOG" id="KOG3442">
    <property type="taxonomic scope" value="Eukaryota"/>
</dbReference>
<dbReference type="Pfam" id="PF03656">
    <property type="entry name" value="Pam16"/>
    <property type="match status" value="1"/>
</dbReference>
<keyword evidence="7" id="KW-0496">Mitochondrion</keyword>
<evidence type="ECO:0000256" key="9">
    <source>
        <dbReference type="SAM" id="MobiDB-lite"/>
    </source>
</evidence>
<keyword evidence="3" id="KW-0813">Transport</keyword>
<evidence type="ECO:0008006" key="12">
    <source>
        <dbReference type="Google" id="ProtNLM"/>
    </source>
</evidence>
<evidence type="ECO:0000313" key="11">
    <source>
        <dbReference type="Proteomes" id="UP000054560"/>
    </source>
</evidence>
<keyword evidence="8" id="KW-0472">Membrane</keyword>
<evidence type="ECO:0000256" key="3">
    <source>
        <dbReference type="ARBA" id="ARBA00022448"/>
    </source>
</evidence>
<dbReference type="EMBL" id="KQ241746">
    <property type="protein sequence ID" value="KNC84715.1"/>
    <property type="molecule type" value="Genomic_DNA"/>
</dbReference>
<evidence type="ECO:0000256" key="1">
    <source>
        <dbReference type="ARBA" id="ARBA00004637"/>
    </source>
</evidence>
<reference evidence="10 11" key="1">
    <citation type="submission" date="2011-02" db="EMBL/GenBank/DDBJ databases">
        <title>The Genome Sequence of Sphaeroforma arctica JP610.</title>
        <authorList>
            <consortium name="The Broad Institute Genome Sequencing Platform"/>
            <person name="Russ C."/>
            <person name="Cuomo C."/>
            <person name="Young S.K."/>
            <person name="Zeng Q."/>
            <person name="Gargeya S."/>
            <person name="Alvarado L."/>
            <person name="Berlin A."/>
            <person name="Chapman S.B."/>
            <person name="Chen Z."/>
            <person name="Freedman E."/>
            <person name="Gellesch M."/>
            <person name="Goldberg J."/>
            <person name="Griggs A."/>
            <person name="Gujja S."/>
            <person name="Heilman E."/>
            <person name="Heiman D."/>
            <person name="Howarth C."/>
            <person name="Mehta T."/>
            <person name="Neiman D."/>
            <person name="Pearson M."/>
            <person name="Roberts A."/>
            <person name="Saif S."/>
            <person name="Shea T."/>
            <person name="Shenoy N."/>
            <person name="Sisk P."/>
            <person name="Stolte C."/>
            <person name="Sykes S."/>
            <person name="White J."/>
            <person name="Yandava C."/>
            <person name="Burger G."/>
            <person name="Gray M.W."/>
            <person name="Holland P.W.H."/>
            <person name="King N."/>
            <person name="Lang F.B.F."/>
            <person name="Roger A.J."/>
            <person name="Ruiz-Trillo I."/>
            <person name="Haas B."/>
            <person name="Nusbaum C."/>
            <person name="Birren B."/>
        </authorList>
    </citation>
    <scope>NUCLEOTIDE SEQUENCE [LARGE SCALE GENOMIC DNA]</scope>
    <source>
        <strain evidence="10 11">JP610</strain>
    </source>
</reference>
<dbReference type="FunFam" id="1.10.287.110:FF:000006">
    <property type="entry name" value="Import inner membrane translocase subunit TIM16"/>
    <property type="match status" value="1"/>
</dbReference>
<name>A0A0L0G6R9_9EUKA</name>
<feature type="region of interest" description="Disordered" evidence="9">
    <location>
        <begin position="40"/>
        <end position="66"/>
    </location>
</feature>
<dbReference type="InterPro" id="IPR036869">
    <property type="entry name" value="J_dom_sf"/>
</dbReference>
<sequence length="164" mass="17588">MASKIIAQVLIYTTNVVTRAFADAYRQAAANGGKRAAQNSQAGANAGANTSNAGANAGAQAGSKRKVPDAKLVFGGIDIAQARQVLNVSEKDSPEQIKKHFEHLFAVNEKKKGGSFYLQSKVVRAKEALDWLQEEQDKANGIVKKKSDDKKDDAISSSPEKKEQ</sequence>
<dbReference type="PANTHER" id="PTHR12388">
    <property type="entry name" value="MITOCHONDRIA ASSOCIATED GRANULOCYTE MACROPHAGE CSF SIGNALING MOLECULE"/>
    <property type="match status" value="1"/>
</dbReference>
<keyword evidence="11" id="KW-1185">Reference proteome</keyword>